<keyword evidence="1" id="KW-0732">Signal</keyword>
<evidence type="ECO:0000256" key="1">
    <source>
        <dbReference type="SAM" id="SignalP"/>
    </source>
</evidence>
<dbReference type="EMBL" id="JAFLQZ010000002">
    <property type="protein sequence ID" value="MBO0356883.1"/>
    <property type="molecule type" value="Genomic_DNA"/>
</dbReference>
<reference evidence="2" key="1">
    <citation type="submission" date="2021-03" db="EMBL/GenBank/DDBJ databases">
        <authorList>
            <person name="Kim M.K."/>
        </authorList>
    </citation>
    <scope>NUCLEOTIDE SEQUENCE</scope>
    <source>
        <strain evidence="2">BT186</strain>
    </source>
</reference>
<dbReference type="Proteomes" id="UP000664144">
    <property type="component" value="Unassembled WGS sequence"/>
</dbReference>
<evidence type="ECO:0000313" key="3">
    <source>
        <dbReference type="Proteomes" id="UP000664144"/>
    </source>
</evidence>
<evidence type="ECO:0008006" key="4">
    <source>
        <dbReference type="Google" id="ProtNLM"/>
    </source>
</evidence>
<comment type="caution">
    <text evidence="2">The sequence shown here is derived from an EMBL/GenBank/DDBJ whole genome shotgun (WGS) entry which is preliminary data.</text>
</comment>
<gene>
    <name evidence="2" type="ORF">J0X19_02905</name>
</gene>
<protein>
    <recommendedName>
        <fullName evidence="4">T9SS type A sorting domain-containing protein</fullName>
    </recommendedName>
</protein>
<evidence type="ECO:0000313" key="2">
    <source>
        <dbReference type="EMBL" id="MBO0356883.1"/>
    </source>
</evidence>
<feature type="signal peptide" evidence="1">
    <location>
        <begin position="1"/>
        <end position="25"/>
    </location>
</feature>
<name>A0A939ESY4_9BACT</name>
<keyword evidence="3" id="KW-1185">Reference proteome</keyword>
<sequence length="545" mass="57973">MLKSLRISHLLLLLLLLLGMHASQASHFLGGQLTYTAVAGVPNRYKFTLRVYRDCSGAALYTTATFKFRSGGCVAASGDPADIVAPLVGGSTIGSDYCATAVGGASPCGVGLPTNYETGRYEVEITLPPRAEWRISATDNARPETANIVGQDNIYYEAVLRNSLAGQVITNNSASFATIQTQFVGYNLNTTFSHLAVDADGDSLVYSLVQPLGNCNDPLAYKNIGIGTQGYIDISAGGPPCLASLTGGNVYTPTFPLASYNFTGSCPVKTAVPYFLFDSAMGSMSFKPILYNPGNTTADQATNKYVVVVKVDEYRRLNGTYTLVGSTRRDMMFIVVDCGTNQNPTLAPLRINNSSATTPINTVIPVTAGQLVNLQLAGTDANNTQIVTMTSNAEQVLPNADFVASGPSAQPTAVLNWLPPANLRPGLYYCTVTTTDNACPIKGTTQQTLTFRVTNTTLATKNARNATPLAAVPTPFRGHVSFTLAQPGVQTVQIFDRLGRQVAELKSRPTGEVVWQPGTEVAAGLYLARSSDGRQVARLLRTDAE</sequence>
<proteinExistence type="predicted"/>
<dbReference type="AlphaFoldDB" id="A0A939ESY4"/>
<dbReference type="RefSeq" id="WP_206980817.1">
    <property type="nucleotide sequence ID" value="NZ_JAFLQZ010000002.1"/>
</dbReference>
<accession>A0A939ESY4</accession>
<feature type="chain" id="PRO_5036821370" description="T9SS type A sorting domain-containing protein" evidence="1">
    <location>
        <begin position="26"/>
        <end position="545"/>
    </location>
</feature>
<organism evidence="2 3">
    <name type="scientific">Hymenobacter telluris</name>
    <dbReference type="NCBI Taxonomy" id="2816474"/>
    <lineage>
        <taxon>Bacteria</taxon>
        <taxon>Pseudomonadati</taxon>
        <taxon>Bacteroidota</taxon>
        <taxon>Cytophagia</taxon>
        <taxon>Cytophagales</taxon>
        <taxon>Hymenobacteraceae</taxon>
        <taxon>Hymenobacter</taxon>
    </lineage>
</organism>